<comment type="function">
    <text evidence="6">Mitochondrial membrane ATP synthase (F(1)F(0) ATP synthase or Complex V) produces ATP from ADP in the presence of a proton gradient across the membrane which is generated by electron transport complexes of the respiratory chain. F-type ATPases consist of two structural domains, F(1) - containing the extramembraneous catalytic core and F(0) - containing the membrane proton channel, linked together by a central stalk and a peripheral stalk. During catalysis, ATP synthesis in the catalytic domain of F(1) is coupled via a rotary mechanism of the central stalk subunits to proton translocation. Part of the complex F(0) domain. Minor subunit located with subunit a in the membrane.</text>
</comment>
<comment type="subunit">
    <text evidence="6">F-type ATPases have 2 components, CF(1) - the catalytic core - and CF(0) - the membrane proton channel.</text>
</comment>
<evidence type="ECO:0000256" key="4">
    <source>
        <dbReference type="ARBA" id="ARBA00022989"/>
    </source>
</evidence>
<keyword evidence="6" id="KW-0813">Transport</keyword>
<protein>
    <recommendedName>
        <fullName evidence="6">ATP synthase protein 8</fullName>
    </recommendedName>
</protein>
<dbReference type="EMBL" id="LC707859">
    <property type="protein sequence ID" value="BDI12866.1"/>
    <property type="molecule type" value="Genomic_DNA"/>
</dbReference>
<dbReference type="GO" id="GO:0015078">
    <property type="term" value="F:proton transmembrane transporter activity"/>
    <property type="evidence" value="ECO:0007669"/>
    <property type="project" value="UniProtKB-UniRule"/>
</dbReference>
<keyword evidence="6" id="KW-0375">Hydrogen ion transport</keyword>
<keyword evidence="6" id="KW-0406">Ion transport</keyword>
<evidence type="ECO:0000256" key="5">
    <source>
        <dbReference type="ARBA" id="ARBA00023136"/>
    </source>
</evidence>
<dbReference type="Pfam" id="PF05933">
    <property type="entry name" value="Fun_ATP-synt_8"/>
    <property type="match status" value="1"/>
</dbReference>
<dbReference type="GO" id="GO:0005743">
    <property type="term" value="C:mitochondrial inner membrane"/>
    <property type="evidence" value="ECO:0007669"/>
    <property type="project" value="UniProtKB-SubCell"/>
</dbReference>
<evidence type="ECO:0000256" key="2">
    <source>
        <dbReference type="ARBA" id="ARBA00008892"/>
    </source>
</evidence>
<evidence type="ECO:0000256" key="6">
    <source>
        <dbReference type="RuleBase" id="RU368038"/>
    </source>
</evidence>
<dbReference type="InterPro" id="IPR009230">
    <property type="entry name" value="ATP_synth_su8_fun"/>
</dbReference>
<name>A0A9N7KY50_9APHY</name>
<dbReference type="AlphaFoldDB" id="A0A9N7KY50"/>
<evidence type="ECO:0000313" key="7">
    <source>
        <dbReference type="EMBL" id="BDI12866.1"/>
    </source>
</evidence>
<organism evidence="7 8">
    <name type="scientific">Phanerochaete sordida</name>
    <dbReference type="NCBI Taxonomy" id="48140"/>
    <lineage>
        <taxon>Eukaryota</taxon>
        <taxon>Fungi</taxon>
        <taxon>Dikarya</taxon>
        <taxon>Basidiomycota</taxon>
        <taxon>Agaricomycotina</taxon>
        <taxon>Agaricomycetes</taxon>
        <taxon>Polyporales</taxon>
        <taxon>Phanerochaetaceae</taxon>
        <taxon>Phanerochaete</taxon>
    </lineage>
</organism>
<keyword evidence="6" id="KW-0138">CF(0)</keyword>
<reference evidence="7" key="1">
    <citation type="submission" date="2022-04" db="EMBL/GenBank/DDBJ databases">
        <title>The complete mitochondrial genome of the white-rot fungus Phanerochaete sordida YK-624.</title>
        <authorList>
            <person name="Mori T."/>
            <person name="Dohra H."/>
            <person name="Hirai H."/>
            <person name="Kawagishi H."/>
        </authorList>
    </citation>
    <scope>NUCLEOTIDE SEQUENCE</scope>
    <source>
        <strain evidence="7">YK-624</strain>
    </source>
</reference>
<geneLocation type="mitochondrion" evidence="7"/>
<dbReference type="GO" id="GO:0015986">
    <property type="term" value="P:proton motive force-driven ATP synthesis"/>
    <property type="evidence" value="ECO:0007669"/>
    <property type="project" value="UniProtKB-UniRule"/>
</dbReference>
<sequence>MPQLTPFFFLNQLSISFLGLFLLVILLSKLFLPQVHLLQLIRIYITKLSK</sequence>
<keyword evidence="5 6" id="KW-0472">Membrane</keyword>
<keyword evidence="3 6" id="KW-0812">Transmembrane</keyword>
<evidence type="ECO:0000256" key="1">
    <source>
        <dbReference type="ARBA" id="ARBA00004167"/>
    </source>
</evidence>
<keyword evidence="6 7" id="KW-0496">Mitochondrion</keyword>
<evidence type="ECO:0000256" key="3">
    <source>
        <dbReference type="ARBA" id="ARBA00022692"/>
    </source>
</evidence>
<keyword evidence="6" id="KW-0066">ATP synthesis</keyword>
<dbReference type="GO" id="GO:0045259">
    <property type="term" value="C:proton-transporting ATP synthase complex"/>
    <property type="evidence" value="ECO:0007669"/>
    <property type="project" value="UniProtKB-KW"/>
</dbReference>
<proteinExistence type="inferred from homology"/>
<keyword evidence="8" id="KW-1185">Reference proteome</keyword>
<feature type="transmembrane region" description="Helical" evidence="6">
    <location>
        <begin position="12"/>
        <end position="32"/>
    </location>
</feature>
<dbReference type="Proteomes" id="UP000703269">
    <property type="component" value="Mitochondrion MT"/>
</dbReference>
<gene>
    <name evidence="7" type="primary">atp8</name>
</gene>
<evidence type="ECO:0000313" key="8">
    <source>
        <dbReference type="Proteomes" id="UP000703269"/>
    </source>
</evidence>
<keyword evidence="4 6" id="KW-1133">Transmembrane helix</keyword>
<comment type="similarity">
    <text evidence="2 6">Belongs to the ATPase protein 8 family.</text>
</comment>
<comment type="subcellular location">
    <subcellularLocation>
        <location evidence="1">Membrane</location>
        <topology evidence="1">Single-pass membrane protein</topology>
    </subcellularLocation>
    <subcellularLocation>
        <location evidence="6">Mitochondrion inner membrane</location>
        <topology evidence="6">Single-pass membrane protein</topology>
    </subcellularLocation>
</comment>
<accession>A0A9N7KY50</accession>